<sequence length="675" mass="74967">MCDVSLENFQRIVEGIGTENIVIKNVLDPSEETKKAPEIQDFDLIKPISRGAFGKVFLGCKKNNPELVYAIKVMSKNEMVNKNMASQIVSERNALALARSPFCVQLFYSLQTVSHVFLVMEYMVGGDLKTLLSMYGFFDEPMAVFYAAEVTLALEYLHKHGIVHRDIKPDNMLISKCGHIKLTDFGLSRVPVHRDLEISDFVNNTPNVGVANEFSRTPGQLLSLTSHLSFGSSQKGFTIYSDEPHSTPRSTVNSAFNTCVLQDQTNLSCISGKSFGSSKISERTAFFRSQTLHYISNSSVSSNASNDTGLSGILPFLSTTEPNSGHLNSAFDQGEKSESSSSFHSCNTSIHSDQHDLASAKENMCESGVGGLDFSSPLSRSNFKRPLSRGFKRKRSLQLELSEHTNLTQEFVGIALSNDTPQGCKTPESVEDLKRSPLKSVLKSRMNYDIDEYRCYGTRDEIAFSTPVSSTSKNKKAKITRFDLPSGDILHHEKILLSPPEVINVSPIPSASQTPFRTPKSVRRGKISSDQRILGTPDYLAPELLLQQGHGFAVDWWALGVCLYEFMTGIPPFNDQTPQAVFNNILKRDIEWPVGEEELSEAAQNAIDNLLTLDPNLRPSANGVRAMPLFSNVNWDDMDSMNVPFIPQPDDYADTYYFEARNKLLQLNVSNVSNP</sequence>
<dbReference type="InterPro" id="IPR050236">
    <property type="entry name" value="Ser_Thr_kinase_AGC"/>
</dbReference>
<dbReference type="GO" id="GO:0004674">
    <property type="term" value="F:protein serine/threonine kinase activity"/>
    <property type="evidence" value="ECO:0007669"/>
    <property type="project" value="UniProtKB-KW"/>
</dbReference>
<dbReference type="Gene3D" id="3.30.200.20">
    <property type="entry name" value="Phosphorylase Kinase, domain 1"/>
    <property type="match status" value="2"/>
</dbReference>
<dbReference type="InterPro" id="IPR011009">
    <property type="entry name" value="Kinase-like_dom_sf"/>
</dbReference>
<dbReference type="FunFam" id="1.10.510.10:FF:000278">
    <property type="entry name" value="serine/threonine-protein kinase greatwall isoform X1"/>
    <property type="match status" value="1"/>
</dbReference>
<comment type="caution">
    <text evidence="15">The sequence shown here is derived from an EMBL/GenBank/DDBJ whole genome shotgun (WGS) entry which is preliminary data.</text>
</comment>
<feature type="domain" description="Protein kinase" evidence="13">
    <location>
        <begin position="42"/>
        <end position="630"/>
    </location>
</feature>
<gene>
    <name evidence="15" type="ORF">R5R35_003332</name>
</gene>
<dbReference type="PANTHER" id="PTHR24356">
    <property type="entry name" value="SERINE/THREONINE-PROTEIN KINASE"/>
    <property type="match status" value="1"/>
</dbReference>
<comment type="similarity">
    <text evidence="1">Belongs to the protein kinase superfamily. AGC Ser/Thr protein kinase family.</text>
</comment>
<evidence type="ECO:0000256" key="12">
    <source>
        <dbReference type="SAM" id="MobiDB-lite"/>
    </source>
</evidence>
<proteinExistence type="inferred from homology"/>
<reference evidence="15 16" key="1">
    <citation type="submission" date="2024-03" db="EMBL/GenBank/DDBJ databases">
        <title>The genome assembly and annotation of the cricket Gryllus longicercus Weissman &amp; Gray.</title>
        <authorList>
            <person name="Szrajer S."/>
            <person name="Gray D."/>
            <person name="Ylla G."/>
        </authorList>
    </citation>
    <scope>NUCLEOTIDE SEQUENCE [LARGE SCALE GENOMIC DNA]</scope>
    <source>
        <strain evidence="15">DAG 2021-001</strain>
        <tissue evidence="15">Whole body minus gut</tissue>
    </source>
</reference>
<keyword evidence="16" id="KW-1185">Reference proteome</keyword>
<dbReference type="GO" id="GO:0005524">
    <property type="term" value="F:ATP binding"/>
    <property type="evidence" value="ECO:0007669"/>
    <property type="project" value="UniProtKB-KW"/>
</dbReference>
<evidence type="ECO:0000256" key="7">
    <source>
        <dbReference type="ARBA" id="ARBA00022777"/>
    </source>
</evidence>
<evidence type="ECO:0000256" key="6">
    <source>
        <dbReference type="ARBA" id="ARBA00022741"/>
    </source>
</evidence>
<accession>A0AAN9Z0X2</accession>
<dbReference type="PROSITE" id="PS51285">
    <property type="entry name" value="AGC_KINASE_CTER"/>
    <property type="match status" value="1"/>
</dbReference>
<dbReference type="InterPro" id="IPR008271">
    <property type="entry name" value="Ser/Thr_kinase_AS"/>
</dbReference>
<evidence type="ECO:0000256" key="3">
    <source>
        <dbReference type="ARBA" id="ARBA00022148"/>
    </source>
</evidence>
<dbReference type="EMBL" id="JAZDUA010000218">
    <property type="protein sequence ID" value="KAK7863848.1"/>
    <property type="molecule type" value="Genomic_DNA"/>
</dbReference>
<dbReference type="GO" id="GO:0005634">
    <property type="term" value="C:nucleus"/>
    <property type="evidence" value="ECO:0007669"/>
    <property type="project" value="TreeGrafter"/>
</dbReference>
<dbReference type="FunFam" id="3.30.200.20:FF:000550">
    <property type="entry name" value="Serine/threonine-protein kinase greatwall"/>
    <property type="match status" value="1"/>
</dbReference>
<dbReference type="GO" id="GO:0035556">
    <property type="term" value="P:intracellular signal transduction"/>
    <property type="evidence" value="ECO:0007669"/>
    <property type="project" value="TreeGrafter"/>
</dbReference>
<evidence type="ECO:0000259" key="14">
    <source>
        <dbReference type="PROSITE" id="PS51285"/>
    </source>
</evidence>
<dbReference type="Gene3D" id="1.10.510.10">
    <property type="entry name" value="Transferase(Phosphotransferase) domain 1"/>
    <property type="match status" value="2"/>
</dbReference>
<evidence type="ECO:0000313" key="15">
    <source>
        <dbReference type="EMBL" id="KAK7863848.1"/>
    </source>
</evidence>
<keyword evidence="8" id="KW-0067">ATP-binding</keyword>
<dbReference type="PANTHER" id="PTHR24356:SF1">
    <property type="entry name" value="SERINE_THREONINE-PROTEIN KINASE GREATWALL"/>
    <property type="match status" value="1"/>
</dbReference>
<dbReference type="SUPFAM" id="SSF56112">
    <property type="entry name" value="Protein kinase-like (PK-like)"/>
    <property type="match status" value="1"/>
</dbReference>
<name>A0AAN9Z0X2_9ORTH</name>
<dbReference type="PROSITE" id="PS50011">
    <property type="entry name" value="PROTEIN_KINASE_DOM"/>
    <property type="match status" value="1"/>
</dbReference>
<dbReference type="Pfam" id="PF00069">
    <property type="entry name" value="Pkinase"/>
    <property type="match status" value="2"/>
</dbReference>
<dbReference type="AlphaFoldDB" id="A0AAN9Z0X2"/>
<evidence type="ECO:0000256" key="2">
    <source>
        <dbReference type="ARBA" id="ARBA00012513"/>
    </source>
</evidence>
<evidence type="ECO:0000256" key="5">
    <source>
        <dbReference type="ARBA" id="ARBA00022679"/>
    </source>
</evidence>
<keyword evidence="7" id="KW-0418">Kinase</keyword>
<dbReference type="InterPro" id="IPR000719">
    <property type="entry name" value="Prot_kinase_dom"/>
</dbReference>
<organism evidence="15 16">
    <name type="scientific">Gryllus longicercus</name>
    <dbReference type="NCBI Taxonomy" id="2509291"/>
    <lineage>
        <taxon>Eukaryota</taxon>
        <taxon>Metazoa</taxon>
        <taxon>Ecdysozoa</taxon>
        <taxon>Arthropoda</taxon>
        <taxon>Hexapoda</taxon>
        <taxon>Insecta</taxon>
        <taxon>Pterygota</taxon>
        <taxon>Neoptera</taxon>
        <taxon>Polyneoptera</taxon>
        <taxon>Orthoptera</taxon>
        <taxon>Ensifera</taxon>
        <taxon>Gryllidea</taxon>
        <taxon>Grylloidea</taxon>
        <taxon>Gryllidae</taxon>
        <taxon>Gryllinae</taxon>
        <taxon>Gryllus</taxon>
    </lineage>
</organism>
<dbReference type="Proteomes" id="UP001378592">
    <property type="component" value="Unassembled WGS sequence"/>
</dbReference>
<dbReference type="SMART" id="SM00220">
    <property type="entry name" value="S_TKc"/>
    <property type="match status" value="1"/>
</dbReference>
<feature type="region of interest" description="Disordered" evidence="12">
    <location>
        <begin position="325"/>
        <end position="347"/>
    </location>
</feature>
<evidence type="ECO:0000256" key="1">
    <source>
        <dbReference type="ARBA" id="ARBA00009903"/>
    </source>
</evidence>
<dbReference type="InterPro" id="IPR000961">
    <property type="entry name" value="AGC-kinase_C"/>
</dbReference>
<keyword evidence="4" id="KW-0723">Serine/threonine-protein kinase</keyword>
<comment type="catalytic activity">
    <reaction evidence="11">
        <text>L-seryl-[protein] + ATP = O-phospho-L-seryl-[protein] + ADP + H(+)</text>
        <dbReference type="Rhea" id="RHEA:17989"/>
        <dbReference type="Rhea" id="RHEA-COMP:9863"/>
        <dbReference type="Rhea" id="RHEA-COMP:11604"/>
        <dbReference type="ChEBI" id="CHEBI:15378"/>
        <dbReference type="ChEBI" id="CHEBI:29999"/>
        <dbReference type="ChEBI" id="CHEBI:30616"/>
        <dbReference type="ChEBI" id="CHEBI:83421"/>
        <dbReference type="ChEBI" id="CHEBI:456216"/>
        <dbReference type="EC" id="2.7.11.1"/>
    </reaction>
</comment>
<evidence type="ECO:0000256" key="8">
    <source>
        <dbReference type="ARBA" id="ARBA00022840"/>
    </source>
</evidence>
<feature type="domain" description="AGC-kinase C-terminal" evidence="14">
    <location>
        <begin position="631"/>
        <end position="675"/>
    </location>
</feature>
<dbReference type="PROSITE" id="PS00108">
    <property type="entry name" value="PROTEIN_KINASE_ST"/>
    <property type="match status" value="1"/>
</dbReference>
<keyword evidence="6" id="KW-0547">Nucleotide-binding</keyword>
<evidence type="ECO:0000259" key="13">
    <source>
        <dbReference type="PROSITE" id="PS50011"/>
    </source>
</evidence>
<evidence type="ECO:0000256" key="10">
    <source>
        <dbReference type="ARBA" id="ARBA00047899"/>
    </source>
</evidence>
<protein>
    <recommendedName>
        <fullName evidence="3">Serine/threonine-protein kinase greatwall</fullName>
        <ecNumber evidence="2">2.7.11.1</ecNumber>
    </recommendedName>
    <alternativeName>
        <fullName evidence="9">Microtubule-associated serine/threonine-protein kinase-like</fullName>
    </alternativeName>
</protein>
<dbReference type="FunFam" id="1.10.510.10:FF:000484">
    <property type="entry name" value="Serine/threonine-protein kinase greatwall, putative"/>
    <property type="match status" value="1"/>
</dbReference>
<keyword evidence="5" id="KW-0808">Transferase</keyword>
<evidence type="ECO:0000256" key="11">
    <source>
        <dbReference type="ARBA" id="ARBA00048679"/>
    </source>
</evidence>
<dbReference type="EC" id="2.7.11.1" evidence="2"/>
<evidence type="ECO:0000256" key="9">
    <source>
        <dbReference type="ARBA" id="ARBA00033099"/>
    </source>
</evidence>
<evidence type="ECO:0000256" key="4">
    <source>
        <dbReference type="ARBA" id="ARBA00022527"/>
    </source>
</evidence>
<comment type="catalytic activity">
    <reaction evidence="10">
        <text>L-threonyl-[protein] + ATP = O-phospho-L-threonyl-[protein] + ADP + H(+)</text>
        <dbReference type="Rhea" id="RHEA:46608"/>
        <dbReference type="Rhea" id="RHEA-COMP:11060"/>
        <dbReference type="Rhea" id="RHEA-COMP:11605"/>
        <dbReference type="ChEBI" id="CHEBI:15378"/>
        <dbReference type="ChEBI" id="CHEBI:30013"/>
        <dbReference type="ChEBI" id="CHEBI:30616"/>
        <dbReference type="ChEBI" id="CHEBI:61977"/>
        <dbReference type="ChEBI" id="CHEBI:456216"/>
        <dbReference type="EC" id="2.7.11.1"/>
    </reaction>
</comment>
<evidence type="ECO:0000313" key="16">
    <source>
        <dbReference type="Proteomes" id="UP001378592"/>
    </source>
</evidence>